<sequence>MTRLLIADDESAPLEQLAEALAAAWPEADIVAQARHGADAWDQWLAHEPEVCFLDIRMPGLSGIDVARRIAGRSAVVFVTAYGDHALQAFEAGAVDYLVKPLDPARLAQTVARLRERLQRPAPVLSQAPQALQELLEQLAGQQRRPAWADTLQAGVGKEVRLIRVADVVYLESDSRYTRVVYLDGTQQRDALLRTPLKDLLAQLDPARFQQVHRSTVVASAQIASAVRDDEGGMQLRLRGSPDVLTVSRPFQGLFKAQ</sequence>
<name>A0ACC6CAB0_9BURK</name>
<accession>A0ACC6CAB0</accession>
<dbReference type="Proteomes" id="UP001076464">
    <property type="component" value="Unassembled WGS sequence"/>
</dbReference>
<evidence type="ECO:0000313" key="2">
    <source>
        <dbReference type="Proteomes" id="UP001076464"/>
    </source>
</evidence>
<protein>
    <submittedName>
        <fullName evidence="1">LytTR family DNA-binding domain-containing protein</fullName>
    </submittedName>
</protein>
<comment type="caution">
    <text evidence="1">The sequence shown here is derived from an EMBL/GenBank/DDBJ whole genome shotgun (WGS) entry which is preliminary data.</text>
</comment>
<proteinExistence type="predicted"/>
<organism evidence="1 2">
    <name type="scientific">Roseateles hydrophilus</name>
    <dbReference type="NCBI Taxonomy" id="2975054"/>
    <lineage>
        <taxon>Bacteria</taxon>
        <taxon>Pseudomonadati</taxon>
        <taxon>Pseudomonadota</taxon>
        <taxon>Betaproteobacteria</taxon>
        <taxon>Burkholderiales</taxon>
        <taxon>Sphaerotilaceae</taxon>
        <taxon>Roseateles</taxon>
    </lineage>
</organism>
<keyword evidence="2" id="KW-1185">Reference proteome</keyword>
<keyword evidence="1" id="KW-0238">DNA-binding</keyword>
<evidence type="ECO:0000313" key="1">
    <source>
        <dbReference type="EMBL" id="MCY4745387.1"/>
    </source>
</evidence>
<dbReference type="EMBL" id="JAPPUY010000002">
    <property type="protein sequence ID" value="MCY4745387.1"/>
    <property type="molecule type" value="Genomic_DNA"/>
</dbReference>
<reference evidence="1" key="1">
    <citation type="submission" date="2022-08" db="EMBL/GenBank/DDBJ databases">
        <title>Genome sequencing of Pelomonas sp. UHG3.</title>
        <authorList>
            <person name="So Y."/>
        </authorList>
    </citation>
    <scope>NUCLEOTIDE SEQUENCE</scope>
    <source>
        <strain evidence="1">UHG3</strain>
    </source>
</reference>
<gene>
    <name evidence="1" type="ORF">NYO99_10435</name>
</gene>